<organism evidence="2 3">
    <name type="scientific">Acropora cervicornis</name>
    <name type="common">Staghorn coral</name>
    <dbReference type="NCBI Taxonomy" id="6130"/>
    <lineage>
        <taxon>Eukaryota</taxon>
        <taxon>Metazoa</taxon>
        <taxon>Cnidaria</taxon>
        <taxon>Anthozoa</taxon>
        <taxon>Hexacorallia</taxon>
        <taxon>Scleractinia</taxon>
        <taxon>Astrocoeniina</taxon>
        <taxon>Acroporidae</taxon>
        <taxon>Acropora</taxon>
    </lineage>
</organism>
<sequence length="138" mass="15156">MPSLQDAFQSSSGFFYPTDYGTIYGPGPSSRQAIDVQDFTCASPGASESSGSSQSLSPWAGAQDDSRANSKRWYSAEVKILVAAYKAYSNDLKSAKSSRGKKAIWEKIYAEFKQACDDASIRLEKNLAQAKEKWRALF</sequence>
<proteinExistence type="predicted"/>
<evidence type="ECO:0000313" key="3">
    <source>
        <dbReference type="Proteomes" id="UP001249851"/>
    </source>
</evidence>
<reference evidence="2" key="1">
    <citation type="journal article" date="2023" name="G3 (Bethesda)">
        <title>Whole genome assembly and annotation of the endangered Caribbean coral Acropora cervicornis.</title>
        <authorList>
            <person name="Selwyn J.D."/>
            <person name="Vollmer S.V."/>
        </authorList>
    </citation>
    <scope>NUCLEOTIDE SEQUENCE</scope>
    <source>
        <strain evidence="2">K2</strain>
    </source>
</reference>
<reference evidence="2" key="2">
    <citation type="journal article" date="2023" name="Science">
        <title>Genomic signatures of disease resistance in endangered staghorn corals.</title>
        <authorList>
            <person name="Vollmer S.V."/>
            <person name="Selwyn J.D."/>
            <person name="Despard B.A."/>
            <person name="Roesel C.L."/>
        </authorList>
    </citation>
    <scope>NUCLEOTIDE SEQUENCE</scope>
    <source>
        <strain evidence="2">K2</strain>
    </source>
</reference>
<evidence type="ECO:0000313" key="2">
    <source>
        <dbReference type="EMBL" id="KAK2548907.1"/>
    </source>
</evidence>
<protein>
    <submittedName>
        <fullName evidence="2">Uncharacterized protein</fullName>
    </submittedName>
</protein>
<dbReference type="AlphaFoldDB" id="A0AAD9PTR1"/>
<dbReference type="EMBL" id="JARQWQ010000136">
    <property type="protein sequence ID" value="KAK2548907.1"/>
    <property type="molecule type" value="Genomic_DNA"/>
</dbReference>
<accession>A0AAD9PTR1</accession>
<feature type="compositionally biased region" description="Low complexity" evidence="1">
    <location>
        <begin position="42"/>
        <end position="61"/>
    </location>
</feature>
<comment type="caution">
    <text evidence="2">The sequence shown here is derived from an EMBL/GenBank/DDBJ whole genome shotgun (WGS) entry which is preliminary data.</text>
</comment>
<dbReference type="Proteomes" id="UP001249851">
    <property type="component" value="Unassembled WGS sequence"/>
</dbReference>
<evidence type="ECO:0000256" key="1">
    <source>
        <dbReference type="SAM" id="MobiDB-lite"/>
    </source>
</evidence>
<name>A0AAD9PTR1_ACRCE</name>
<gene>
    <name evidence="2" type="ORF">P5673_030849</name>
</gene>
<feature type="region of interest" description="Disordered" evidence="1">
    <location>
        <begin position="41"/>
        <end position="70"/>
    </location>
</feature>
<keyword evidence="3" id="KW-1185">Reference proteome</keyword>